<dbReference type="Gene3D" id="3.40.50.1460">
    <property type="match status" value="1"/>
</dbReference>
<evidence type="ECO:0000313" key="5">
    <source>
        <dbReference type="Proteomes" id="UP001171916"/>
    </source>
</evidence>
<reference evidence="4" key="1">
    <citation type="submission" date="2023-06" db="EMBL/GenBank/DDBJ databases">
        <title>Robiginitalea aurantiacus sp. nov. and Algoriphagus sediminis sp. nov., isolated from coastal sediment.</title>
        <authorList>
            <person name="Zhou Z.Y."/>
            <person name="An J."/>
            <person name="Jia Y.W."/>
            <person name="Du Z.J."/>
        </authorList>
    </citation>
    <scope>NUCLEOTIDE SEQUENCE</scope>
    <source>
        <strain evidence="4">C2-7</strain>
    </source>
</reference>
<protein>
    <submittedName>
        <fullName evidence="4">Type IX secretion system sortase PorU</fullName>
    </submittedName>
</protein>
<dbReference type="SUPFAM" id="SSF52129">
    <property type="entry name" value="Caspase-like"/>
    <property type="match status" value="1"/>
</dbReference>
<keyword evidence="5" id="KW-1185">Reference proteome</keyword>
<proteinExistence type="predicted"/>
<dbReference type="Gene3D" id="3.40.50.10390">
    <property type="entry name" value="Gingipain r, domain 1"/>
    <property type="match status" value="1"/>
</dbReference>
<name>A0ABT7Y8M7_9BACT</name>
<evidence type="ECO:0000259" key="3">
    <source>
        <dbReference type="Pfam" id="PF01364"/>
    </source>
</evidence>
<evidence type="ECO:0000256" key="1">
    <source>
        <dbReference type="ARBA" id="ARBA00022729"/>
    </source>
</evidence>
<gene>
    <name evidence="4" type="primary">porU</name>
    <name evidence="4" type="ORF">QVH07_01745</name>
</gene>
<accession>A0ABT7Y8M7</accession>
<dbReference type="EMBL" id="JAUEPH010000001">
    <property type="protein sequence ID" value="MDN3202847.1"/>
    <property type="molecule type" value="Genomic_DNA"/>
</dbReference>
<dbReference type="InterPro" id="IPR029031">
    <property type="entry name" value="Gingipain_N_sf"/>
</dbReference>
<dbReference type="Proteomes" id="UP001171916">
    <property type="component" value="Unassembled WGS sequence"/>
</dbReference>
<keyword evidence="1" id="KW-0732">Signal</keyword>
<organism evidence="4 5">
    <name type="scientific">Algoriphagus sediminis</name>
    <dbReference type="NCBI Taxonomy" id="3057113"/>
    <lineage>
        <taxon>Bacteria</taxon>
        <taxon>Pseudomonadati</taxon>
        <taxon>Bacteroidota</taxon>
        <taxon>Cytophagia</taxon>
        <taxon>Cytophagales</taxon>
        <taxon>Cyclobacteriaceae</taxon>
        <taxon>Algoriphagus</taxon>
    </lineage>
</organism>
<evidence type="ECO:0000313" key="4">
    <source>
        <dbReference type="EMBL" id="MDN3202847.1"/>
    </source>
</evidence>
<dbReference type="InterPro" id="IPR029030">
    <property type="entry name" value="Caspase-like_dom_sf"/>
</dbReference>
<dbReference type="Pfam" id="PF01364">
    <property type="entry name" value="Peptidase_C25"/>
    <property type="match status" value="1"/>
</dbReference>
<comment type="caution">
    <text evidence="4">The sequence shown here is derived from an EMBL/GenBank/DDBJ whole genome shotgun (WGS) entry which is preliminary data.</text>
</comment>
<dbReference type="InterPro" id="IPR001769">
    <property type="entry name" value="Gingipain"/>
</dbReference>
<feature type="region of interest" description="Disordered" evidence="2">
    <location>
        <begin position="847"/>
        <end position="867"/>
    </location>
</feature>
<evidence type="ECO:0000256" key="2">
    <source>
        <dbReference type="SAM" id="MobiDB-lite"/>
    </source>
</evidence>
<dbReference type="CDD" id="cd02258">
    <property type="entry name" value="Peptidase_C25_N"/>
    <property type="match status" value="1"/>
</dbReference>
<sequence>MILNWRSWVFGLFLMVLSPILLAQSSFYKFAISKEGIYKISAAQLESLSINPEEVGVFGYPGQLPQTFQSEDLELHQIPVHFENGDIFVFLSGPDRRVWNGEYWEEVNHLGVDELSFLIGKTEEPKRISTLQTPSGNNGISSILYQFNTYREERTNLLNSGRVWYGQAIGSGNSQAIRFGLSSSEPAPWIISGSFMAQSLANSQIRISANGQLISELEFEAIPDAIYGVKGESIFINETFEPTNNQVDEVEVSYSASASNSSGYVEFITLGMPQSSINLSSGVWHRQSSELFEISLSEGLEIWNVERFFEPESLLIEEIGTTNFMKLVVFDSSSAPEITDFETADLSLRSSASNAGLLIISPSELWNSAVRLQAHKNSMGLSTELVSLQQVIDAYAYGNLDVNGIRNFIASRFGNGSLKNVLLFGKGTFDTKGILGGRPNLIPTYSSRESLNPLTTFSSDDFFGLINPGQGNWEENREGDELMQIGVGRIPVINESEAKVMVDKIIEYELNPLPGDWKRTVAFFADDADNNIHARDAESHSQYLFENHQGYFQRKLYLDRYEQISTGSGQESPAAKEALLETLERGTLLLNYIGHGNETTLTAEEVFQVEDIRDWPAQERLALWVTATCEFGRHDSPFIRSAAEELMIIPDKGAIGLLTTGRPVFSSVNFRLNEAFVQEVFKRDNGESRTLGEIFKNTKNQSLNGALNRNFALLGDPSMKLASPELEIEISSLKSVSKQTEVDTLSAFQEIELKGQVIDPLSGAKLSSFDGEYLIDIRDKPGTSTTLGDESNPFDFKEEKVSLFRGKGKISAGEFTSTFLISSNIDYEYGKGALRILGTEEDGVSEAFGGRTPIIGGSGEKPNDKEGPQIQAYFNEKSENLSFNSKQIILDLTLEDISGINVSGLNPGQNIEVQVNNNPPQNLNSLFLSSDGNFKKGSLTTTINNLNEGLNKITIRAWDNVGNSSSLERIIEVVGSNFIQILSHKVYPNPSSIESNFEISHNRPDENLVLSLSVYNMEGRILFSDIQRLVGVSPVIRGIKWIFLQEQSKYPAKGTYIYKLSLISELDGSEASVSGKLIIE</sequence>
<feature type="domain" description="Gingipain" evidence="3">
    <location>
        <begin position="358"/>
        <end position="721"/>
    </location>
</feature>
<dbReference type="RefSeq" id="WP_289998404.1">
    <property type="nucleotide sequence ID" value="NZ_JAUEPH010000001.1"/>
</dbReference>
<dbReference type="NCBIfam" id="NF033707">
    <property type="entry name" value="T9SS_sortase"/>
    <property type="match status" value="1"/>
</dbReference>